<dbReference type="Gene3D" id="1.20.210.10">
    <property type="entry name" value="Cytochrome c oxidase-like, subunit I domain"/>
    <property type="match status" value="1"/>
</dbReference>
<dbReference type="EMBL" id="MUGX01000025">
    <property type="protein sequence ID" value="OXA85384.1"/>
    <property type="molecule type" value="Genomic_DNA"/>
</dbReference>
<feature type="transmembrane region" description="Helical" evidence="1">
    <location>
        <begin position="46"/>
        <end position="68"/>
    </location>
</feature>
<evidence type="ECO:0000313" key="3">
    <source>
        <dbReference type="Proteomes" id="UP000198302"/>
    </source>
</evidence>
<dbReference type="InterPro" id="IPR036927">
    <property type="entry name" value="Cyt_c_oxase-like_su1_sf"/>
</dbReference>
<name>A0ABX4C0D4_9FLAO</name>
<proteinExistence type="predicted"/>
<keyword evidence="1" id="KW-1133">Transmembrane helix</keyword>
<dbReference type="RefSeq" id="WP_115098661.1">
    <property type="nucleotide sequence ID" value="NZ_JPRK01000003.1"/>
</dbReference>
<keyword evidence="3" id="KW-1185">Reference proteome</keyword>
<feature type="transmembrane region" description="Helical" evidence="1">
    <location>
        <begin position="80"/>
        <end position="101"/>
    </location>
</feature>
<accession>A0ABX4C0D4</accession>
<keyword evidence="1" id="KW-0812">Transmembrane</keyword>
<evidence type="ECO:0008006" key="4">
    <source>
        <dbReference type="Google" id="ProtNLM"/>
    </source>
</evidence>
<dbReference type="SUPFAM" id="SSF81442">
    <property type="entry name" value="Cytochrome c oxidase subunit I-like"/>
    <property type="match status" value="1"/>
</dbReference>
<keyword evidence="1" id="KW-0472">Membrane</keyword>
<evidence type="ECO:0000256" key="1">
    <source>
        <dbReference type="SAM" id="Phobius"/>
    </source>
</evidence>
<sequence>MNLKNIKAYNLFLITSIIILLIGFYRSTDPNSSLDLNVHDTYFVMSNYHCTIVLFSLYFLTGLLYWVFEKLPKKHLITPLTAIHTFILIGSFVFYWIIIFYSKQLKSDPNFPLLDYGNQLINITLVNEFLLIIFIAIPIFIINLLIGLFKTN</sequence>
<gene>
    <name evidence="2" type="ORF">B0A73_16715</name>
</gene>
<protein>
    <recommendedName>
        <fullName evidence="4">Cytochrome C oxidase subunit I</fullName>
    </recommendedName>
</protein>
<feature type="transmembrane region" description="Helical" evidence="1">
    <location>
        <begin position="7"/>
        <end position="26"/>
    </location>
</feature>
<comment type="caution">
    <text evidence="2">The sequence shown here is derived from an EMBL/GenBank/DDBJ whole genome shotgun (WGS) entry which is preliminary data.</text>
</comment>
<reference evidence="2 3" key="1">
    <citation type="submission" date="2016-11" db="EMBL/GenBank/DDBJ databases">
        <title>Whole genomes of Flavobacteriaceae.</title>
        <authorList>
            <person name="Stine C."/>
            <person name="Li C."/>
            <person name="Tadesse D."/>
        </authorList>
    </citation>
    <scope>NUCLEOTIDE SEQUENCE [LARGE SCALE GENOMIC DNA]</scope>
    <source>
        <strain evidence="2 3">ATCC 51468</strain>
    </source>
</reference>
<dbReference type="Proteomes" id="UP000198302">
    <property type="component" value="Unassembled WGS sequence"/>
</dbReference>
<feature type="transmembrane region" description="Helical" evidence="1">
    <location>
        <begin position="121"/>
        <end position="149"/>
    </location>
</feature>
<evidence type="ECO:0000313" key="2">
    <source>
        <dbReference type="EMBL" id="OXA85384.1"/>
    </source>
</evidence>
<organism evidence="2 3">
    <name type="scientific">Flavobacterium hibernum</name>
    <dbReference type="NCBI Taxonomy" id="37752"/>
    <lineage>
        <taxon>Bacteria</taxon>
        <taxon>Pseudomonadati</taxon>
        <taxon>Bacteroidota</taxon>
        <taxon>Flavobacteriia</taxon>
        <taxon>Flavobacteriales</taxon>
        <taxon>Flavobacteriaceae</taxon>
        <taxon>Flavobacterium</taxon>
    </lineage>
</organism>